<feature type="compositionally biased region" description="Polar residues" evidence="4">
    <location>
        <begin position="124"/>
        <end position="139"/>
    </location>
</feature>
<keyword evidence="2" id="KW-0806">Transcription termination</keyword>
<evidence type="ECO:0000313" key="5">
    <source>
        <dbReference type="EMBL" id="KAA8540094.1"/>
    </source>
</evidence>
<sequence>MLCSISTGKSCSNWLDRLRSSKGFPAGEDLNLEQFLNHHDPNLPNSSDTNVSDSITNNIDPKPNFNPSQSDERPVLDRNQTTEIPNQNGEREWFGIMNNVLAELFNMGDSKDVPRINGKKSSRKQPNPKSCVLSTSTNVDEMRSDNSPRNLGVSATLPFNGDNSCMEIKQTSYQMTKQENVDIGSVDVEEEKSHADLSAFSRTEVTVIDTSCPSWKFEKLLFRRKNVWKVRDKKSKSMNIGRKKRKTSPADETAGGEKKPKHSIMLCSSAKEANGEECILPSYEGHRSSDKKKETCKETPDILSPIPKKRLLRKSEKRGSSVILIKNIPSSKKNATNIPKSCLRNDCRSPVMVVILRMSINPFFSSASSPLSRALNPPATPQYPVSSFSPFHLHGGFSFVKFTGTRNSEQRPLLAVVGLRPSKHMLIQCNTISSMADSSTNHFTDVEIMFFSFFQEIGIDERECELLLDSNSVIRFTPFESIRARVISLQHLGINGFALCRLITKRSVVLTAEEIDSLICFLQDDLEGKIEPTQLVRLLKATEPRFFAGFEGKVALLLSHGIPKEKLAHVLNNVNLTKALCLKSAEEIDRTITFLNRFGGVNLIVRRPAILNYDLDSQLIPRIGVLTQLSGGDEDATGTVLQKLPAILAYRAEHLKDHVEFLRSFAGLSDQEIFRIVLVYPNVFSVSRKRKLHPRIDFLKLCGLNSNDIFRFLTKAPLFLSLSFEENLAFKLLFLVKIGYENRTKDLAMAMGAVTRTSCKNLQEVIGLFLNYGLSCDDILAMSKKHPQILQYNHESLEEKMDYLIEEMGREVGELLAFPAFLGYKLDGRIKHRYEVKKKILGEGMSLNKLLSVSAERFSMKKKRKPVLMIDNINGSE</sequence>
<dbReference type="PANTHER" id="PTHR37258:SF1">
    <property type="entry name" value="FANTOM PROTEIN"/>
    <property type="match status" value="1"/>
</dbReference>
<feature type="region of interest" description="Disordered" evidence="4">
    <location>
        <begin position="232"/>
        <end position="263"/>
    </location>
</feature>
<name>A0A5J5BBR3_9ASTE</name>
<keyword evidence="3" id="KW-0809">Transit peptide</keyword>
<reference evidence="5 6" key="1">
    <citation type="submission" date="2019-09" db="EMBL/GenBank/DDBJ databases">
        <title>A chromosome-level genome assembly of the Chinese tupelo Nyssa sinensis.</title>
        <authorList>
            <person name="Yang X."/>
            <person name="Kang M."/>
            <person name="Yang Y."/>
            <person name="Xiong H."/>
            <person name="Wang M."/>
            <person name="Zhang Z."/>
            <person name="Wang Z."/>
            <person name="Wu H."/>
            <person name="Ma T."/>
            <person name="Liu J."/>
            <person name="Xi Z."/>
        </authorList>
    </citation>
    <scope>NUCLEOTIDE SEQUENCE [LARGE SCALE GENOMIC DNA]</scope>
    <source>
        <strain evidence="5">J267</strain>
        <tissue evidence="5">Leaf</tissue>
    </source>
</reference>
<evidence type="ECO:0000256" key="1">
    <source>
        <dbReference type="ARBA" id="ARBA00007692"/>
    </source>
</evidence>
<dbReference type="PANTHER" id="PTHR37258">
    <property type="entry name" value="FANTOM PROTEIN"/>
    <property type="match status" value="1"/>
</dbReference>
<dbReference type="GO" id="GO:0006353">
    <property type="term" value="P:DNA-templated transcription termination"/>
    <property type="evidence" value="ECO:0007669"/>
    <property type="project" value="UniProtKB-KW"/>
</dbReference>
<keyword evidence="2" id="KW-0804">Transcription</keyword>
<proteinExistence type="inferred from homology"/>
<gene>
    <name evidence="5" type="ORF">F0562_026786</name>
</gene>
<evidence type="ECO:0000256" key="2">
    <source>
        <dbReference type="ARBA" id="ARBA00022472"/>
    </source>
</evidence>
<dbReference type="SMART" id="SM00733">
    <property type="entry name" value="Mterf"/>
    <property type="match status" value="7"/>
</dbReference>
<dbReference type="AlphaFoldDB" id="A0A5J5BBR3"/>
<keyword evidence="2" id="KW-0805">Transcription regulation</keyword>
<dbReference type="Pfam" id="PF02536">
    <property type="entry name" value="mTERF"/>
    <property type="match status" value="1"/>
</dbReference>
<protein>
    <submittedName>
        <fullName evidence="5">Uncharacterized protein</fullName>
    </submittedName>
</protein>
<evidence type="ECO:0000313" key="6">
    <source>
        <dbReference type="Proteomes" id="UP000325577"/>
    </source>
</evidence>
<organism evidence="5 6">
    <name type="scientific">Nyssa sinensis</name>
    <dbReference type="NCBI Taxonomy" id="561372"/>
    <lineage>
        <taxon>Eukaryota</taxon>
        <taxon>Viridiplantae</taxon>
        <taxon>Streptophyta</taxon>
        <taxon>Embryophyta</taxon>
        <taxon>Tracheophyta</taxon>
        <taxon>Spermatophyta</taxon>
        <taxon>Magnoliopsida</taxon>
        <taxon>eudicotyledons</taxon>
        <taxon>Gunneridae</taxon>
        <taxon>Pentapetalae</taxon>
        <taxon>asterids</taxon>
        <taxon>Cornales</taxon>
        <taxon>Nyssaceae</taxon>
        <taxon>Nyssa</taxon>
    </lineage>
</organism>
<dbReference type="EMBL" id="CM018037">
    <property type="protein sequence ID" value="KAA8540094.1"/>
    <property type="molecule type" value="Genomic_DNA"/>
</dbReference>
<feature type="region of interest" description="Disordered" evidence="4">
    <location>
        <begin position="36"/>
        <end position="86"/>
    </location>
</feature>
<feature type="region of interest" description="Disordered" evidence="4">
    <location>
        <begin position="110"/>
        <end position="156"/>
    </location>
</feature>
<feature type="compositionally biased region" description="Polar residues" evidence="4">
    <location>
        <begin position="43"/>
        <end position="69"/>
    </location>
</feature>
<evidence type="ECO:0000256" key="4">
    <source>
        <dbReference type="SAM" id="MobiDB-lite"/>
    </source>
</evidence>
<dbReference type="GO" id="GO:0003676">
    <property type="term" value="F:nucleic acid binding"/>
    <property type="evidence" value="ECO:0007669"/>
    <property type="project" value="InterPro"/>
</dbReference>
<comment type="similarity">
    <text evidence="1">Belongs to the mTERF family.</text>
</comment>
<evidence type="ECO:0000256" key="3">
    <source>
        <dbReference type="ARBA" id="ARBA00022946"/>
    </source>
</evidence>
<dbReference type="Gene3D" id="1.25.70.10">
    <property type="entry name" value="Transcription termination factor 3, mitochondrial"/>
    <property type="match status" value="2"/>
</dbReference>
<dbReference type="OrthoDB" id="637682at2759"/>
<feature type="compositionally biased region" description="Basic residues" evidence="4">
    <location>
        <begin position="232"/>
        <end position="247"/>
    </location>
</feature>
<accession>A0A5J5BBR3</accession>
<dbReference type="Proteomes" id="UP000325577">
    <property type="component" value="Linkage Group LG14"/>
</dbReference>
<keyword evidence="6" id="KW-1185">Reference proteome</keyword>
<dbReference type="InterPro" id="IPR038538">
    <property type="entry name" value="MTERF_sf"/>
</dbReference>
<dbReference type="InterPro" id="IPR003690">
    <property type="entry name" value="MTERF"/>
</dbReference>